<dbReference type="SUPFAM" id="SSF57850">
    <property type="entry name" value="RING/U-box"/>
    <property type="match status" value="1"/>
</dbReference>
<keyword evidence="1" id="KW-0479">Metal-binding</keyword>
<dbReference type="InterPro" id="IPR049548">
    <property type="entry name" value="Sina-like_RING"/>
</dbReference>
<dbReference type="AlphaFoldDB" id="A0A1B0FGQ4"/>
<dbReference type="GO" id="GO:0005737">
    <property type="term" value="C:cytoplasm"/>
    <property type="evidence" value="ECO:0007669"/>
    <property type="project" value="TreeGrafter"/>
</dbReference>
<evidence type="ECO:0000256" key="4">
    <source>
        <dbReference type="PROSITE-ProRule" id="PRU00175"/>
    </source>
</evidence>
<feature type="domain" description="RING-type" evidence="5">
    <location>
        <begin position="160"/>
        <end position="195"/>
    </location>
</feature>
<evidence type="ECO:0000259" key="5">
    <source>
        <dbReference type="PROSITE" id="PS50089"/>
    </source>
</evidence>
<dbReference type="InterPro" id="IPR013083">
    <property type="entry name" value="Znf_RING/FYVE/PHD"/>
</dbReference>
<evidence type="ECO:0000313" key="7">
    <source>
        <dbReference type="EnsemblMetazoa" id="GMOY002938-PA"/>
    </source>
</evidence>
<evidence type="ECO:0000259" key="6">
    <source>
        <dbReference type="PROSITE" id="PS50106"/>
    </source>
</evidence>
<accession>A0A1B0FGQ4</accession>
<dbReference type="InterPro" id="IPR036034">
    <property type="entry name" value="PDZ_sf"/>
</dbReference>
<dbReference type="InterPro" id="IPR052088">
    <property type="entry name" value="E3_ubiquitin-ligase_SINA"/>
</dbReference>
<dbReference type="PROSITE" id="PS50106">
    <property type="entry name" value="PDZ"/>
    <property type="match status" value="1"/>
</dbReference>
<dbReference type="VEuPathDB" id="VectorBase:GMOY002938"/>
<keyword evidence="8" id="KW-1185">Reference proteome</keyword>
<keyword evidence="2 4" id="KW-0863">Zinc-finger</keyword>
<dbReference type="Proteomes" id="UP000092444">
    <property type="component" value="Unassembled WGS sequence"/>
</dbReference>
<organism evidence="7 8">
    <name type="scientific">Glossina morsitans morsitans</name>
    <name type="common">Savannah tsetse fly</name>
    <dbReference type="NCBI Taxonomy" id="37546"/>
    <lineage>
        <taxon>Eukaryota</taxon>
        <taxon>Metazoa</taxon>
        <taxon>Ecdysozoa</taxon>
        <taxon>Arthropoda</taxon>
        <taxon>Hexapoda</taxon>
        <taxon>Insecta</taxon>
        <taxon>Pterygota</taxon>
        <taxon>Neoptera</taxon>
        <taxon>Endopterygota</taxon>
        <taxon>Diptera</taxon>
        <taxon>Brachycera</taxon>
        <taxon>Muscomorpha</taxon>
        <taxon>Hippoboscoidea</taxon>
        <taxon>Glossinidae</taxon>
        <taxon>Glossina</taxon>
    </lineage>
</organism>
<dbReference type="EnsemblMetazoa" id="GMOY002938-RA">
    <property type="protein sequence ID" value="GMOY002938-PA"/>
    <property type="gene ID" value="GMOY002938"/>
</dbReference>
<dbReference type="PANTHER" id="PTHR10315">
    <property type="entry name" value="E3 UBIQUITIN PROTEIN LIGASE SIAH"/>
    <property type="match status" value="1"/>
</dbReference>
<dbReference type="GO" id="GO:0008270">
    <property type="term" value="F:zinc ion binding"/>
    <property type="evidence" value="ECO:0007669"/>
    <property type="project" value="UniProtKB-KW"/>
</dbReference>
<protein>
    <submittedName>
        <fullName evidence="7">Uncharacterized protein</fullName>
    </submittedName>
</protein>
<evidence type="ECO:0000256" key="1">
    <source>
        <dbReference type="ARBA" id="ARBA00022723"/>
    </source>
</evidence>
<dbReference type="PANTHER" id="PTHR10315:SF155">
    <property type="entry name" value="IP10571P"/>
    <property type="match status" value="1"/>
</dbReference>
<evidence type="ECO:0000256" key="3">
    <source>
        <dbReference type="ARBA" id="ARBA00022833"/>
    </source>
</evidence>
<dbReference type="CDD" id="cd16571">
    <property type="entry name" value="RING-HC_SIAHs"/>
    <property type="match status" value="1"/>
</dbReference>
<sequence>MLKSFQIYTYENGTLGLHLTRAPWDPYPWISSIQTDSSAYAAGLRIGDTVLEFNSCDILGLKISEIALLLKSHWLQDTRVNSNTNDSKDNNSETNNDENCHYVTMVIWRNETQASVVHETHNNDCNAKDQDAENNAHNINQQSLQKFATCLQHIAQLLECPVCLEVIKPPGWQCCNGHVLCNNCRSRSVKCPVCRVPLGPRGRCLLSDKLFTLLAESFPCDGGEYNNDNYVTYL</sequence>
<dbReference type="CDD" id="cd00136">
    <property type="entry name" value="PDZ_canonical"/>
    <property type="match status" value="1"/>
</dbReference>
<dbReference type="SUPFAM" id="SSF50156">
    <property type="entry name" value="PDZ domain-like"/>
    <property type="match status" value="1"/>
</dbReference>
<reference evidence="7" key="1">
    <citation type="submission" date="2020-05" db="UniProtKB">
        <authorList>
            <consortium name="EnsemblMetazoa"/>
        </authorList>
    </citation>
    <scope>IDENTIFICATION</scope>
    <source>
        <strain evidence="7">Yale</strain>
    </source>
</reference>
<dbReference type="FunFam" id="3.30.40.10:FF:000741">
    <property type="entry name" value="Uncharacterized protein, isoform A"/>
    <property type="match status" value="1"/>
</dbReference>
<proteinExistence type="predicted"/>
<evidence type="ECO:0000256" key="2">
    <source>
        <dbReference type="ARBA" id="ARBA00022771"/>
    </source>
</evidence>
<name>A0A1B0FGQ4_GLOMM</name>
<dbReference type="InterPro" id="IPR001478">
    <property type="entry name" value="PDZ"/>
</dbReference>
<dbReference type="EMBL" id="CCAG010006254">
    <property type="status" value="NOT_ANNOTATED_CDS"/>
    <property type="molecule type" value="Genomic_DNA"/>
</dbReference>
<dbReference type="PhylomeDB" id="A0A1B0FGQ4"/>
<evidence type="ECO:0000313" key="8">
    <source>
        <dbReference type="Proteomes" id="UP000092444"/>
    </source>
</evidence>
<feature type="domain" description="PDZ" evidence="6">
    <location>
        <begin position="4"/>
        <end position="72"/>
    </location>
</feature>
<dbReference type="Pfam" id="PF21362">
    <property type="entry name" value="Sina_RING"/>
    <property type="match status" value="1"/>
</dbReference>
<dbReference type="Gene3D" id="2.30.42.10">
    <property type="match status" value="1"/>
</dbReference>
<dbReference type="GO" id="GO:0061630">
    <property type="term" value="F:ubiquitin protein ligase activity"/>
    <property type="evidence" value="ECO:0007669"/>
    <property type="project" value="TreeGrafter"/>
</dbReference>
<dbReference type="InterPro" id="IPR001841">
    <property type="entry name" value="Znf_RING"/>
</dbReference>
<dbReference type="STRING" id="37546.A0A1B0FGQ4"/>
<keyword evidence="3" id="KW-0862">Zinc</keyword>
<dbReference type="PROSITE" id="PS50089">
    <property type="entry name" value="ZF_RING_2"/>
    <property type="match status" value="1"/>
</dbReference>
<dbReference type="Gene3D" id="3.30.40.10">
    <property type="entry name" value="Zinc/RING finger domain, C3HC4 (zinc finger)"/>
    <property type="match status" value="1"/>
</dbReference>